<feature type="transmembrane region" description="Helical" evidence="8">
    <location>
        <begin position="410"/>
        <end position="429"/>
    </location>
</feature>
<dbReference type="Pfam" id="PF03023">
    <property type="entry name" value="MurJ"/>
    <property type="match status" value="1"/>
</dbReference>
<dbReference type="UniPathway" id="UPA00219"/>
<dbReference type="GO" id="GO:0015648">
    <property type="term" value="F:lipid-linked peptidoglycan transporter activity"/>
    <property type="evidence" value="ECO:0007669"/>
    <property type="project" value="UniProtKB-UniRule"/>
</dbReference>
<keyword evidence="2 8" id="KW-1003">Cell membrane</keyword>
<dbReference type="HAMAP" id="MF_02078">
    <property type="entry name" value="MurJ_MviN"/>
    <property type="match status" value="1"/>
</dbReference>
<evidence type="ECO:0000256" key="1">
    <source>
        <dbReference type="ARBA" id="ARBA00004651"/>
    </source>
</evidence>
<feature type="transmembrane region" description="Helical" evidence="8">
    <location>
        <begin position="114"/>
        <end position="138"/>
    </location>
</feature>
<dbReference type="Proteomes" id="UP000177067">
    <property type="component" value="Unassembled WGS sequence"/>
</dbReference>
<dbReference type="GO" id="GO:0034204">
    <property type="term" value="P:lipid translocation"/>
    <property type="evidence" value="ECO:0007669"/>
    <property type="project" value="TreeGrafter"/>
</dbReference>
<feature type="transmembrane region" description="Helical" evidence="8">
    <location>
        <begin position="435"/>
        <end position="457"/>
    </location>
</feature>
<dbReference type="PANTHER" id="PTHR47019:SF1">
    <property type="entry name" value="LIPID II FLIPPASE MURJ"/>
    <property type="match status" value="1"/>
</dbReference>
<evidence type="ECO:0000313" key="10">
    <source>
        <dbReference type="EMBL" id="OGH60040.1"/>
    </source>
</evidence>
<feature type="transmembrane region" description="Helical" evidence="8">
    <location>
        <begin position="158"/>
        <end position="181"/>
    </location>
</feature>
<feature type="transmembrane region" description="Helical" evidence="8">
    <location>
        <begin position="469"/>
        <end position="491"/>
    </location>
</feature>
<feature type="transmembrane region" description="Helical" evidence="8">
    <location>
        <begin position="83"/>
        <end position="102"/>
    </location>
</feature>
<keyword evidence="8 9" id="KW-0813">Transport</keyword>
<keyword evidence="4 8" id="KW-0133">Cell shape</keyword>
<keyword evidence="3 8" id="KW-0812">Transmembrane</keyword>
<protein>
    <recommendedName>
        <fullName evidence="8">Probable lipid II flippase MurJ</fullName>
    </recommendedName>
</protein>
<dbReference type="PANTHER" id="PTHR47019">
    <property type="entry name" value="LIPID II FLIPPASE MURJ"/>
    <property type="match status" value="1"/>
</dbReference>
<comment type="subcellular location">
    <subcellularLocation>
        <location evidence="1 8">Cell membrane</location>
        <topology evidence="1 8">Multi-pass membrane protein</topology>
    </subcellularLocation>
</comment>
<feature type="transmembrane region" description="Helical" evidence="8">
    <location>
        <begin position="35"/>
        <end position="53"/>
    </location>
</feature>
<keyword evidence="6 8" id="KW-1133">Transmembrane helix</keyword>
<evidence type="ECO:0000256" key="6">
    <source>
        <dbReference type="ARBA" id="ARBA00022989"/>
    </source>
</evidence>
<comment type="function">
    <text evidence="8 9">Involved in peptidoglycan biosynthesis. Transports lipid-linked peptidoglycan precursors from the inner to the outer leaflet of the cytoplasmic membrane.</text>
</comment>
<dbReference type="EMBL" id="MFPS01000003">
    <property type="protein sequence ID" value="OGH60040.1"/>
    <property type="molecule type" value="Genomic_DNA"/>
</dbReference>
<dbReference type="InterPro" id="IPR051050">
    <property type="entry name" value="Lipid_II_flippase_MurJ/MviN"/>
</dbReference>
<sequence length="561" mass="62051">MGNVYWSCNLNNIHDIHNEKKETIVINFFSNQTKTITGAAIILGAASFISRLIGIIRDRIFAHMFGAGAELDVYYAAFRIPDLVYNLVIVGAISAGFIPVFTKLLSKNKKEAWLITNGIINLLGIIIIALTLILYYFAPQIISILVPGFTDAQLANTIMLTRIMFLSPLILGLSSIVSGVLQSFKCFLIYALTPILYNFGIIIGAIYLVPHYGLKGLAYGVVIGALLHLVIQLPSFFKYGFKYEFVLPFQNKNLREIIGTMLPRTLGLATTQLNLVAITILASTIGTGSVAIFNLANNIQHFPIGIIGISFAIAAFPTLSELAGQNKIDKLIENLTHTIRQIIFFIIPLTIIFLLLRAQIVRVLLGSGNFTWSDTIITSNTLAFFTLSLAAQSLIPLFIRAFFALKDTWTPFLIGIISSLINIIFGIYLKEKLGISGLALAFSFSMTVQVAFLWFLLRQKIGSFNESNMLYSLNKISVAAIIMAIFIQLIKTPLAYMVDMTKLWGIMTQGMVAGISGLIIYSIICKLLNLEEMNQFQASLKHKFIKLGNVTRGEITEADEI</sequence>
<dbReference type="GO" id="GO:0009252">
    <property type="term" value="P:peptidoglycan biosynthetic process"/>
    <property type="evidence" value="ECO:0007669"/>
    <property type="project" value="UniProtKB-UniRule"/>
</dbReference>
<feature type="transmembrane region" description="Helical" evidence="8">
    <location>
        <begin position="342"/>
        <end position="361"/>
    </location>
</feature>
<dbReference type="CDD" id="cd13123">
    <property type="entry name" value="MATE_MurJ_like"/>
    <property type="match status" value="1"/>
</dbReference>
<dbReference type="GO" id="GO:0008360">
    <property type="term" value="P:regulation of cell shape"/>
    <property type="evidence" value="ECO:0007669"/>
    <property type="project" value="UniProtKB-UniRule"/>
</dbReference>
<evidence type="ECO:0000256" key="4">
    <source>
        <dbReference type="ARBA" id="ARBA00022960"/>
    </source>
</evidence>
<organism evidence="10 11">
    <name type="scientific">Candidatus Magasanikbacteria bacterium RIFCSPHIGHO2_01_FULL_33_34</name>
    <dbReference type="NCBI Taxonomy" id="1798671"/>
    <lineage>
        <taxon>Bacteria</taxon>
        <taxon>Candidatus Magasanikiibacteriota</taxon>
    </lineage>
</organism>
<evidence type="ECO:0000256" key="7">
    <source>
        <dbReference type="ARBA" id="ARBA00023136"/>
    </source>
</evidence>
<dbReference type="InterPro" id="IPR004268">
    <property type="entry name" value="MurJ"/>
</dbReference>
<dbReference type="AlphaFoldDB" id="A0A1F6LKW3"/>
<evidence type="ECO:0000256" key="8">
    <source>
        <dbReference type="HAMAP-Rule" id="MF_02078"/>
    </source>
</evidence>
<feature type="transmembrane region" description="Helical" evidence="8">
    <location>
        <begin position="302"/>
        <end position="322"/>
    </location>
</feature>
<accession>A0A1F6LKW3</accession>
<evidence type="ECO:0000256" key="5">
    <source>
        <dbReference type="ARBA" id="ARBA00022984"/>
    </source>
</evidence>
<dbReference type="PRINTS" id="PR01806">
    <property type="entry name" value="VIRFACTRMVIN"/>
</dbReference>
<comment type="caution">
    <text evidence="10">The sequence shown here is derived from an EMBL/GenBank/DDBJ whole genome shotgun (WGS) entry which is preliminary data.</text>
</comment>
<feature type="transmembrane region" description="Helical" evidence="8">
    <location>
        <begin position="273"/>
        <end position="296"/>
    </location>
</feature>
<dbReference type="GO" id="GO:0005886">
    <property type="term" value="C:plasma membrane"/>
    <property type="evidence" value="ECO:0007669"/>
    <property type="project" value="UniProtKB-SubCell"/>
</dbReference>
<reference evidence="10 11" key="1">
    <citation type="journal article" date="2016" name="Nat. Commun.">
        <title>Thousands of microbial genomes shed light on interconnected biogeochemical processes in an aquifer system.</title>
        <authorList>
            <person name="Anantharaman K."/>
            <person name="Brown C.T."/>
            <person name="Hug L.A."/>
            <person name="Sharon I."/>
            <person name="Castelle C.J."/>
            <person name="Probst A.J."/>
            <person name="Thomas B.C."/>
            <person name="Singh A."/>
            <person name="Wilkins M.J."/>
            <person name="Karaoz U."/>
            <person name="Brodie E.L."/>
            <person name="Williams K.H."/>
            <person name="Hubbard S.S."/>
            <person name="Banfield J.F."/>
        </authorList>
    </citation>
    <scope>NUCLEOTIDE SEQUENCE [LARGE SCALE GENOMIC DNA]</scope>
</reference>
<comment type="similarity">
    <text evidence="8 9">Belongs to the MurJ/MviN family.</text>
</comment>
<keyword evidence="7 8" id="KW-0472">Membrane</keyword>
<name>A0A1F6LKW3_9BACT</name>
<feature type="transmembrane region" description="Helical" evidence="8">
    <location>
        <begin position="381"/>
        <end position="403"/>
    </location>
</feature>
<evidence type="ECO:0000313" key="11">
    <source>
        <dbReference type="Proteomes" id="UP000177067"/>
    </source>
</evidence>
<keyword evidence="8 9" id="KW-0961">Cell wall biogenesis/degradation</keyword>
<dbReference type="NCBIfam" id="TIGR01695">
    <property type="entry name" value="murJ_mviN"/>
    <property type="match status" value="1"/>
</dbReference>
<evidence type="ECO:0000256" key="2">
    <source>
        <dbReference type="ARBA" id="ARBA00022475"/>
    </source>
</evidence>
<dbReference type="PIRSF" id="PIRSF002869">
    <property type="entry name" value="MviN"/>
    <property type="match status" value="1"/>
</dbReference>
<evidence type="ECO:0000256" key="9">
    <source>
        <dbReference type="PIRNR" id="PIRNR002869"/>
    </source>
</evidence>
<feature type="transmembrane region" description="Helical" evidence="8">
    <location>
        <begin position="216"/>
        <end position="237"/>
    </location>
</feature>
<comment type="pathway">
    <text evidence="8">Cell wall biogenesis; peptidoglycan biosynthesis.</text>
</comment>
<gene>
    <name evidence="8" type="primary">murJ</name>
    <name evidence="10" type="ORF">A2725_00110</name>
</gene>
<feature type="transmembrane region" description="Helical" evidence="8">
    <location>
        <begin position="503"/>
        <end position="524"/>
    </location>
</feature>
<dbReference type="GO" id="GO:0071555">
    <property type="term" value="P:cell wall organization"/>
    <property type="evidence" value="ECO:0007669"/>
    <property type="project" value="UniProtKB-UniRule"/>
</dbReference>
<feature type="transmembrane region" description="Helical" evidence="8">
    <location>
        <begin position="188"/>
        <end position="210"/>
    </location>
</feature>
<proteinExistence type="inferred from homology"/>
<keyword evidence="5 8" id="KW-0573">Peptidoglycan synthesis</keyword>
<evidence type="ECO:0000256" key="3">
    <source>
        <dbReference type="ARBA" id="ARBA00022692"/>
    </source>
</evidence>